<evidence type="ECO:0000313" key="6">
    <source>
        <dbReference type="Proteomes" id="UP000315995"/>
    </source>
</evidence>
<dbReference type="AlphaFoldDB" id="A0A4Y6PYU3"/>
<dbReference type="PRINTS" id="PR00598">
    <property type="entry name" value="HTHMARR"/>
</dbReference>
<accession>A0A5B8Y9R7</accession>
<dbReference type="GO" id="GO:0003700">
    <property type="term" value="F:DNA-binding transcription factor activity"/>
    <property type="evidence" value="ECO:0007669"/>
    <property type="project" value="InterPro"/>
</dbReference>
<protein>
    <submittedName>
        <fullName evidence="5">MarR family transcriptional regulator</fullName>
    </submittedName>
</protein>
<evidence type="ECO:0000256" key="2">
    <source>
        <dbReference type="ARBA" id="ARBA00023125"/>
    </source>
</evidence>
<dbReference type="SMART" id="SM00347">
    <property type="entry name" value="HTH_MARR"/>
    <property type="match status" value="1"/>
</dbReference>
<dbReference type="Pfam" id="PF12802">
    <property type="entry name" value="MarR_2"/>
    <property type="match status" value="1"/>
</dbReference>
<keyword evidence="3" id="KW-0804">Transcription</keyword>
<evidence type="ECO:0000259" key="4">
    <source>
        <dbReference type="PROSITE" id="PS50995"/>
    </source>
</evidence>
<dbReference type="GO" id="GO:0003677">
    <property type="term" value="F:DNA binding"/>
    <property type="evidence" value="ECO:0007669"/>
    <property type="project" value="UniProtKB-KW"/>
</dbReference>
<evidence type="ECO:0000256" key="3">
    <source>
        <dbReference type="ARBA" id="ARBA00023163"/>
    </source>
</evidence>
<sequence>MTIPRSLEGALGFNITRVALLFRRELIVALQEYDLTPEQWQILVAIVESEQAVDQTALAQVTLKDKPNVSRILKRMERDGWVERVVNPEDARAKLVRPSEQATEQYPEIRRTLEGHFEELLRPLDAEVSTQMVELTHQLRKVLGDPPRSSEASTFSA</sequence>
<dbReference type="SUPFAM" id="SSF46785">
    <property type="entry name" value="Winged helix' DNA-binding domain"/>
    <property type="match status" value="1"/>
</dbReference>
<dbReference type="Gene3D" id="1.10.10.10">
    <property type="entry name" value="Winged helix-like DNA-binding domain superfamily/Winged helix DNA-binding domain"/>
    <property type="match status" value="1"/>
</dbReference>
<reference evidence="5 6" key="1">
    <citation type="submission" date="2019-06" db="EMBL/GenBank/DDBJ databases">
        <title>Persicimonas caeni gen. nov., sp. nov., a predatory bacterium isolated from solar saltern.</title>
        <authorList>
            <person name="Wang S."/>
        </authorList>
    </citation>
    <scope>NUCLEOTIDE SEQUENCE [LARGE SCALE GENOMIC DNA]</scope>
    <source>
        <strain evidence="5 6">YN101</strain>
    </source>
</reference>
<dbReference type="OrthoDB" id="5521015at2"/>
<organism evidence="5 6">
    <name type="scientific">Persicimonas caeni</name>
    <dbReference type="NCBI Taxonomy" id="2292766"/>
    <lineage>
        <taxon>Bacteria</taxon>
        <taxon>Deltaproteobacteria</taxon>
        <taxon>Bradymonadales</taxon>
        <taxon>Bradymonadaceae</taxon>
        <taxon>Persicimonas</taxon>
    </lineage>
</organism>
<keyword evidence="1" id="KW-0805">Transcription regulation</keyword>
<dbReference type="InterPro" id="IPR036388">
    <property type="entry name" value="WH-like_DNA-bd_sf"/>
</dbReference>
<evidence type="ECO:0000256" key="1">
    <source>
        <dbReference type="ARBA" id="ARBA00023015"/>
    </source>
</evidence>
<dbReference type="EMBL" id="CP041186">
    <property type="protein sequence ID" value="QDG53504.1"/>
    <property type="molecule type" value="Genomic_DNA"/>
</dbReference>
<keyword evidence="2" id="KW-0238">DNA-binding</keyword>
<accession>A0A4Y6PYU3</accession>
<dbReference type="PANTHER" id="PTHR42756">
    <property type="entry name" value="TRANSCRIPTIONAL REGULATOR, MARR"/>
    <property type="match status" value="1"/>
</dbReference>
<dbReference type="RefSeq" id="WP_141199958.1">
    <property type="nucleotide sequence ID" value="NZ_CP041186.1"/>
</dbReference>
<gene>
    <name evidence="5" type="ORF">FIV42_22990</name>
</gene>
<proteinExistence type="predicted"/>
<dbReference type="InterPro" id="IPR036390">
    <property type="entry name" value="WH_DNA-bd_sf"/>
</dbReference>
<evidence type="ECO:0000313" key="5">
    <source>
        <dbReference type="EMBL" id="QDG53504.1"/>
    </source>
</evidence>
<dbReference type="PROSITE" id="PS50995">
    <property type="entry name" value="HTH_MARR_2"/>
    <property type="match status" value="1"/>
</dbReference>
<feature type="domain" description="HTH marR-type" evidence="4">
    <location>
        <begin position="1"/>
        <end position="144"/>
    </location>
</feature>
<dbReference type="PANTHER" id="PTHR42756:SF1">
    <property type="entry name" value="TRANSCRIPTIONAL REPRESSOR OF EMRAB OPERON"/>
    <property type="match status" value="1"/>
</dbReference>
<dbReference type="InterPro" id="IPR000835">
    <property type="entry name" value="HTH_MarR-typ"/>
</dbReference>
<name>A0A4Y6PYU3_PERCE</name>
<dbReference type="Proteomes" id="UP000315995">
    <property type="component" value="Chromosome"/>
</dbReference>
<keyword evidence="6" id="KW-1185">Reference proteome</keyword>